<dbReference type="SMART" id="SM00404">
    <property type="entry name" value="PTPc_motif"/>
    <property type="match status" value="1"/>
</dbReference>
<dbReference type="EMBL" id="NVUU01000025">
    <property type="protein sequence ID" value="PCI95232.1"/>
    <property type="molecule type" value="Genomic_DNA"/>
</dbReference>
<dbReference type="InterPro" id="IPR000387">
    <property type="entry name" value="Tyr_Pase_dom"/>
</dbReference>
<dbReference type="PROSITE" id="PS00383">
    <property type="entry name" value="TYR_PHOSPHATASE_1"/>
    <property type="match status" value="1"/>
</dbReference>
<feature type="region of interest" description="Disordered" evidence="3">
    <location>
        <begin position="1"/>
        <end position="21"/>
    </location>
</feature>
<evidence type="ECO:0000256" key="2">
    <source>
        <dbReference type="ARBA" id="ARBA00022912"/>
    </source>
</evidence>
<dbReference type="InterPro" id="IPR029021">
    <property type="entry name" value="Prot-tyrosine_phosphatase-like"/>
</dbReference>
<evidence type="ECO:0000313" key="7">
    <source>
        <dbReference type="EMBL" id="PCI95232.1"/>
    </source>
</evidence>
<dbReference type="SMART" id="SM00195">
    <property type="entry name" value="DSPc"/>
    <property type="match status" value="1"/>
</dbReference>
<evidence type="ECO:0000256" key="3">
    <source>
        <dbReference type="SAM" id="MobiDB-lite"/>
    </source>
</evidence>
<dbReference type="InterPro" id="IPR020422">
    <property type="entry name" value="TYR_PHOSPHATASE_DUAL_dom"/>
</dbReference>
<dbReference type="PANTHER" id="PTHR46274">
    <property type="entry name" value="PHOSPHATIDYLINOSITOL PHOSPHATASE"/>
    <property type="match status" value="1"/>
</dbReference>
<dbReference type="PROSITE" id="PS50054">
    <property type="entry name" value="TYR_PHOSPHATASE_DUAL"/>
    <property type="match status" value="1"/>
</dbReference>
<reference evidence="8" key="1">
    <citation type="submission" date="2017-08" db="EMBL/GenBank/DDBJ databases">
        <title>A dynamic microbial community with high functional redundancy inhabits the cold, oxic subseafloor aquifer.</title>
        <authorList>
            <person name="Tully B.J."/>
            <person name="Wheat C.G."/>
            <person name="Glazer B.T."/>
            <person name="Huber J.A."/>
        </authorList>
    </citation>
    <scope>NUCLEOTIDE SEQUENCE [LARGE SCALE GENOMIC DNA]</scope>
</reference>
<dbReference type="FunFam" id="3.90.190.10:FF:000157">
    <property type="entry name" value="Protein-tyrosine phosphatase"/>
    <property type="match status" value="1"/>
</dbReference>
<dbReference type="Gene3D" id="3.90.190.10">
    <property type="entry name" value="Protein tyrosine phosphatase superfamily"/>
    <property type="match status" value="1"/>
</dbReference>
<keyword evidence="4" id="KW-0472">Membrane</keyword>
<evidence type="ECO:0000256" key="1">
    <source>
        <dbReference type="ARBA" id="ARBA00022801"/>
    </source>
</evidence>
<evidence type="ECO:0000256" key="4">
    <source>
        <dbReference type="SAM" id="Phobius"/>
    </source>
</evidence>
<dbReference type="Proteomes" id="UP000217838">
    <property type="component" value="Unassembled WGS sequence"/>
</dbReference>
<sequence length="316" mass="35317">MATMTVTRTRPDRLGLNPTVAPQRVNGQDQRIVKATKKKVATATTCGSKGPKGPEEPKKEKSYSKLTIKDVLGMIFKDRVLWIVTGFVALSVFAAIASNPITLAASGVGIGIIAILAFMNKKEITYQMSANLSLFKNKFNLLKYTWFEKADKHVYLGALPLKNHDHINKFKKDLNIGTVICMTDKFELKERTITQRPVTPEEWDNAGVTFKHFPTTDFVPVPILVIHEAASYINDTIIRTEKSGSTKKIYIHCKAGVGRTPTVYAGYLLRYKDFSAEEALKYVKKVRPSTNMSKKQKARIHEYGAYLKGIEAGRAT</sequence>
<name>A0A2A4YK45_UNCAE</name>
<dbReference type="PROSITE" id="PS50056">
    <property type="entry name" value="TYR_PHOSPHATASE_2"/>
    <property type="match status" value="1"/>
</dbReference>
<comment type="caution">
    <text evidence="7">The sequence shown here is derived from an EMBL/GenBank/DDBJ whole genome shotgun (WGS) entry which is preliminary data.</text>
</comment>
<dbReference type="AlphaFoldDB" id="A0A2A4YK45"/>
<feature type="domain" description="Tyrosine specific protein phosphatases" evidence="6">
    <location>
        <begin position="227"/>
        <end position="298"/>
    </location>
</feature>
<evidence type="ECO:0000259" key="6">
    <source>
        <dbReference type="PROSITE" id="PS50056"/>
    </source>
</evidence>
<evidence type="ECO:0000313" key="8">
    <source>
        <dbReference type="Proteomes" id="UP000217838"/>
    </source>
</evidence>
<feature type="transmembrane region" description="Helical" evidence="4">
    <location>
        <begin position="103"/>
        <end position="119"/>
    </location>
</feature>
<feature type="region of interest" description="Disordered" evidence="3">
    <location>
        <begin position="37"/>
        <end position="61"/>
    </location>
</feature>
<keyword evidence="1" id="KW-0378">Hydrolase</keyword>
<dbReference type="Pfam" id="PF00782">
    <property type="entry name" value="DSPc"/>
    <property type="match status" value="1"/>
</dbReference>
<dbReference type="GO" id="GO:0004721">
    <property type="term" value="F:phosphoprotein phosphatase activity"/>
    <property type="evidence" value="ECO:0007669"/>
    <property type="project" value="UniProtKB-KW"/>
</dbReference>
<dbReference type="InterPro" id="IPR016130">
    <property type="entry name" value="Tyr_Pase_AS"/>
</dbReference>
<dbReference type="PANTHER" id="PTHR46274:SF6">
    <property type="entry name" value="TYR_PHOSPHATASE_2 DOMAIN-CONTAINING PROTEIN"/>
    <property type="match status" value="1"/>
</dbReference>
<keyword evidence="4" id="KW-0812">Transmembrane</keyword>
<dbReference type="InterPro" id="IPR003595">
    <property type="entry name" value="Tyr_Pase_cat"/>
</dbReference>
<feature type="transmembrane region" description="Helical" evidence="4">
    <location>
        <begin position="80"/>
        <end position="97"/>
    </location>
</feature>
<keyword evidence="2" id="KW-0904">Protein phosphatase</keyword>
<evidence type="ECO:0000259" key="5">
    <source>
        <dbReference type="PROSITE" id="PS50054"/>
    </source>
</evidence>
<dbReference type="InterPro" id="IPR000340">
    <property type="entry name" value="Dual-sp_phosphatase_cat-dom"/>
</dbReference>
<feature type="compositionally biased region" description="Basic and acidic residues" evidence="3">
    <location>
        <begin position="52"/>
        <end position="61"/>
    </location>
</feature>
<keyword evidence="4" id="KW-1133">Transmembrane helix</keyword>
<gene>
    <name evidence="7" type="ORF">COB11_02725</name>
</gene>
<protein>
    <recommendedName>
        <fullName evidence="9">Tyrosine specific protein phosphatases domain-containing protein</fullName>
    </recommendedName>
</protein>
<accession>A0A2A4YK45</accession>
<proteinExistence type="predicted"/>
<organism evidence="7 8">
    <name type="scientific">Aerophobetes bacterium</name>
    <dbReference type="NCBI Taxonomy" id="2030807"/>
    <lineage>
        <taxon>Bacteria</taxon>
        <taxon>Candidatus Aerophobota</taxon>
    </lineage>
</organism>
<evidence type="ECO:0008006" key="9">
    <source>
        <dbReference type="Google" id="ProtNLM"/>
    </source>
</evidence>
<feature type="compositionally biased region" description="Low complexity" evidence="3">
    <location>
        <begin position="41"/>
        <end position="51"/>
    </location>
</feature>
<dbReference type="SUPFAM" id="SSF52799">
    <property type="entry name" value="(Phosphotyrosine protein) phosphatases II"/>
    <property type="match status" value="1"/>
</dbReference>
<feature type="domain" description="Tyrosine-protein phosphatase" evidence="5">
    <location>
        <begin position="146"/>
        <end position="309"/>
    </location>
</feature>